<accession>A0A0D3IQS1</accession>
<feature type="compositionally biased region" description="Polar residues" evidence="2">
    <location>
        <begin position="24"/>
        <end position="33"/>
    </location>
</feature>
<dbReference type="PANTHER" id="PTHR11220:SF58">
    <property type="entry name" value="SOUL HEME-BINDING FAMILY PROTEIN"/>
    <property type="match status" value="1"/>
</dbReference>
<dbReference type="Pfam" id="PF04832">
    <property type="entry name" value="SOUL"/>
    <property type="match status" value="1"/>
</dbReference>
<proteinExistence type="inferred from homology"/>
<sequence length="367" mass="39031">MARKSSVTCGSRRPKFKRRGSARATRSSLTSFFPTARRPGRISRASSRCGSSCRSSPKDWRHRQWSSSGPRHPQRRSTLRAWRGHLRTWPATSASSASCCRRRRTRSALRPRGKETLEAESVDASSRLETPKYRVLRSWRAGPGALDGVVELRSYPPFTVARKGMGGAGFGAVEGGGAGFNALASYLFGDNAGADGAAMAMTTPVGIDVSGGGAASSMSFVLPRDAARAPPRPNADGGVALDEVPARIVAVKAFAGVVTDGEVRRQRDALEAAIEADGGTAPARRPSRREPFRCCSLVLQYNAPYAIPWRRRNELAIVVSEVVAEEEAASAGEAAAGDAEAAPAGEAAGEREGREGVSSWYDTGVRL</sequence>
<dbReference type="Proteomes" id="UP000013827">
    <property type="component" value="Unassembled WGS sequence"/>
</dbReference>
<reference evidence="3" key="2">
    <citation type="submission" date="2024-10" db="UniProtKB">
        <authorList>
            <consortium name="EnsemblProtists"/>
        </authorList>
    </citation>
    <scope>IDENTIFICATION</scope>
</reference>
<feature type="region of interest" description="Disordered" evidence="2">
    <location>
        <begin position="330"/>
        <end position="367"/>
    </location>
</feature>
<reference evidence="4" key="1">
    <citation type="journal article" date="2013" name="Nature">
        <title>Pan genome of the phytoplankton Emiliania underpins its global distribution.</title>
        <authorList>
            <person name="Read B.A."/>
            <person name="Kegel J."/>
            <person name="Klute M.J."/>
            <person name="Kuo A."/>
            <person name="Lefebvre S.C."/>
            <person name="Maumus F."/>
            <person name="Mayer C."/>
            <person name="Miller J."/>
            <person name="Monier A."/>
            <person name="Salamov A."/>
            <person name="Young J."/>
            <person name="Aguilar M."/>
            <person name="Claverie J.M."/>
            <person name="Frickenhaus S."/>
            <person name="Gonzalez K."/>
            <person name="Herman E.K."/>
            <person name="Lin Y.C."/>
            <person name="Napier J."/>
            <person name="Ogata H."/>
            <person name="Sarno A.F."/>
            <person name="Shmutz J."/>
            <person name="Schroeder D."/>
            <person name="de Vargas C."/>
            <person name="Verret F."/>
            <person name="von Dassow P."/>
            <person name="Valentin K."/>
            <person name="Van de Peer Y."/>
            <person name="Wheeler G."/>
            <person name="Dacks J.B."/>
            <person name="Delwiche C.F."/>
            <person name="Dyhrman S.T."/>
            <person name="Glockner G."/>
            <person name="John U."/>
            <person name="Richards T."/>
            <person name="Worden A.Z."/>
            <person name="Zhang X."/>
            <person name="Grigoriev I.V."/>
            <person name="Allen A.E."/>
            <person name="Bidle K."/>
            <person name="Borodovsky M."/>
            <person name="Bowler C."/>
            <person name="Brownlee C."/>
            <person name="Cock J.M."/>
            <person name="Elias M."/>
            <person name="Gladyshev V.N."/>
            <person name="Groth M."/>
            <person name="Guda C."/>
            <person name="Hadaegh A."/>
            <person name="Iglesias-Rodriguez M.D."/>
            <person name="Jenkins J."/>
            <person name="Jones B.M."/>
            <person name="Lawson T."/>
            <person name="Leese F."/>
            <person name="Lindquist E."/>
            <person name="Lobanov A."/>
            <person name="Lomsadze A."/>
            <person name="Malik S.B."/>
            <person name="Marsh M.E."/>
            <person name="Mackinder L."/>
            <person name="Mock T."/>
            <person name="Mueller-Roeber B."/>
            <person name="Pagarete A."/>
            <person name="Parker M."/>
            <person name="Probert I."/>
            <person name="Quesneville H."/>
            <person name="Raines C."/>
            <person name="Rensing S.A."/>
            <person name="Riano-Pachon D.M."/>
            <person name="Richier S."/>
            <person name="Rokitta S."/>
            <person name="Shiraiwa Y."/>
            <person name="Soanes D.M."/>
            <person name="van der Giezen M."/>
            <person name="Wahlund T.M."/>
            <person name="Williams B."/>
            <person name="Wilson W."/>
            <person name="Wolfe G."/>
            <person name="Wurch L.L."/>
        </authorList>
    </citation>
    <scope>NUCLEOTIDE SEQUENCE</scope>
</reference>
<feature type="compositionally biased region" description="Low complexity" evidence="2">
    <location>
        <begin position="330"/>
        <end position="347"/>
    </location>
</feature>
<organism evidence="3 4">
    <name type="scientific">Emiliania huxleyi (strain CCMP1516)</name>
    <dbReference type="NCBI Taxonomy" id="280463"/>
    <lineage>
        <taxon>Eukaryota</taxon>
        <taxon>Haptista</taxon>
        <taxon>Haptophyta</taxon>
        <taxon>Prymnesiophyceae</taxon>
        <taxon>Isochrysidales</taxon>
        <taxon>Noelaerhabdaceae</taxon>
        <taxon>Emiliania</taxon>
    </lineage>
</organism>
<dbReference type="Gene3D" id="3.20.80.10">
    <property type="entry name" value="Regulatory factor, effector binding domain"/>
    <property type="match status" value="1"/>
</dbReference>
<evidence type="ECO:0000256" key="2">
    <source>
        <dbReference type="SAM" id="MobiDB-lite"/>
    </source>
</evidence>
<feature type="region of interest" description="Disordered" evidence="2">
    <location>
        <begin position="1"/>
        <end position="77"/>
    </location>
</feature>
<feature type="compositionally biased region" description="Low complexity" evidence="2">
    <location>
        <begin position="42"/>
        <end position="55"/>
    </location>
</feature>
<dbReference type="AlphaFoldDB" id="A0A0D3IQS1"/>
<dbReference type="KEGG" id="ehx:EMIHUDRAFT_357026"/>
<protein>
    <submittedName>
        <fullName evidence="3">Uncharacterized protein</fullName>
    </submittedName>
</protein>
<dbReference type="SUPFAM" id="SSF55136">
    <property type="entry name" value="Probable bacterial effector-binding domain"/>
    <property type="match status" value="1"/>
</dbReference>
<feature type="compositionally biased region" description="Basic residues" evidence="2">
    <location>
        <begin position="12"/>
        <end position="21"/>
    </location>
</feature>
<dbReference type="RefSeq" id="XP_005766035.1">
    <property type="nucleotide sequence ID" value="XM_005765978.1"/>
</dbReference>
<dbReference type="EnsemblProtists" id="EOD13606">
    <property type="protein sequence ID" value="EOD13606"/>
    <property type="gene ID" value="EMIHUDRAFT_357026"/>
</dbReference>
<keyword evidence="4" id="KW-1185">Reference proteome</keyword>
<evidence type="ECO:0000256" key="1">
    <source>
        <dbReference type="ARBA" id="ARBA00009817"/>
    </source>
</evidence>
<name>A0A0D3IQS1_EMIH1</name>
<dbReference type="InterPro" id="IPR011256">
    <property type="entry name" value="Reg_factor_effector_dom_sf"/>
</dbReference>
<dbReference type="PANTHER" id="PTHR11220">
    <property type="entry name" value="HEME-BINDING PROTEIN-RELATED"/>
    <property type="match status" value="1"/>
</dbReference>
<comment type="similarity">
    <text evidence="1">Belongs to the HEBP family.</text>
</comment>
<evidence type="ECO:0000313" key="4">
    <source>
        <dbReference type="Proteomes" id="UP000013827"/>
    </source>
</evidence>
<dbReference type="eggNOG" id="ENOG502QQ0B">
    <property type="taxonomic scope" value="Eukaryota"/>
</dbReference>
<dbReference type="PaxDb" id="2903-EOD13606"/>
<dbReference type="HOGENOM" id="CLU_755306_0_0_1"/>
<dbReference type="InterPro" id="IPR006917">
    <property type="entry name" value="SOUL_heme-bd"/>
</dbReference>
<feature type="region of interest" description="Disordered" evidence="2">
    <location>
        <begin position="101"/>
        <end position="123"/>
    </location>
</feature>
<evidence type="ECO:0000313" key="3">
    <source>
        <dbReference type="EnsemblProtists" id="EOD13606"/>
    </source>
</evidence>
<dbReference type="OMA" id="GYASKND"/>
<feature type="compositionally biased region" description="Basic residues" evidence="2">
    <location>
        <begin position="101"/>
        <end position="111"/>
    </location>
</feature>
<dbReference type="GeneID" id="17259687"/>